<dbReference type="GO" id="GO:0006511">
    <property type="term" value="P:ubiquitin-dependent protein catabolic process"/>
    <property type="evidence" value="ECO:0007669"/>
    <property type="project" value="InterPro"/>
</dbReference>
<dbReference type="EMBL" id="JAUIQD010000006">
    <property type="protein sequence ID" value="KAK3346878.1"/>
    <property type="molecule type" value="Genomic_DNA"/>
</dbReference>
<reference evidence="2" key="1">
    <citation type="journal article" date="2023" name="Mol. Phylogenet. Evol.">
        <title>Genome-scale phylogeny and comparative genomics of the fungal order Sordariales.</title>
        <authorList>
            <person name="Hensen N."/>
            <person name="Bonometti L."/>
            <person name="Westerberg I."/>
            <person name="Brannstrom I.O."/>
            <person name="Guillou S."/>
            <person name="Cros-Aarteil S."/>
            <person name="Calhoun S."/>
            <person name="Haridas S."/>
            <person name="Kuo A."/>
            <person name="Mondo S."/>
            <person name="Pangilinan J."/>
            <person name="Riley R."/>
            <person name="LaButti K."/>
            <person name="Andreopoulos B."/>
            <person name="Lipzen A."/>
            <person name="Chen C."/>
            <person name="Yan M."/>
            <person name="Daum C."/>
            <person name="Ng V."/>
            <person name="Clum A."/>
            <person name="Steindorff A."/>
            <person name="Ohm R.A."/>
            <person name="Martin F."/>
            <person name="Silar P."/>
            <person name="Natvig D.O."/>
            <person name="Lalanne C."/>
            <person name="Gautier V."/>
            <person name="Ament-Velasquez S.L."/>
            <person name="Kruys A."/>
            <person name="Hutchinson M.I."/>
            <person name="Powell A.J."/>
            <person name="Barry K."/>
            <person name="Miller A.N."/>
            <person name="Grigoriev I.V."/>
            <person name="Debuchy R."/>
            <person name="Gladieux P."/>
            <person name="Hiltunen Thoren M."/>
            <person name="Johannesson H."/>
        </authorList>
    </citation>
    <scope>NUCLEOTIDE SEQUENCE</scope>
    <source>
        <strain evidence="2">CBS 955.72</strain>
    </source>
</reference>
<dbReference type="SUPFAM" id="SSF81382">
    <property type="entry name" value="Skp1 dimerisation domain-like"/>
    <property type="match status" value="1"/>
</dbReference>
<evidence type="ECO:0000259" key="1">
    <source>
        <dbReference type="Pfam" id="PF01466"/>
    </source>
</evidence>
<organism evidence="2 3">
    <name type="scientific">Lasiosphaeria hispida</name>
    <dbReference type="NCBI Taxonomy" id="260671"/>
    <lineage>
        <taxon>Eukaryota</taxon>
        <taxon>Fungi</taxon>
        <taxon>Dikarya</taxon>
        <taxon>Ascomycota</taxon>
        <taxon>Pezizomycotina</taxon>
        <taxon>Sordariomycetes</taxon>
        <taxon>Sordariomycetidae</taxon>
        <taxon>Sordariales</taxon>
        <taxon>Lasiosphaeriaceae</taxon>
        <taxon>Lasiosphaeria</taxon>
    </lineage>
</organism>
<keyword evidence="2" id="KW-0418">Kinase</keyword>
<gene>
    <name evidence="2" type="ORF">B0T25DRAFT_553075</name>
</gene>
<dbReference type="InterPro" id="IPR016072">
    <property type="entry name" value="Skp1_comp_dimer"/>
</dbReference>
<keyword evidence="2" id="KW-0808">Transferase</keyword>
<dbReference type="Proteomes" id="UP001275084">
    <property type="component" value="Unassembled WGS sequence"/>
</dbReference>
<evidence type="ECO:0000313" key="3">
    <source>
        <dbReference type="Proteomes" id="UP001275084"/>
    </source>
</evidence>
<dbReference type="GO" id="GO:0016301">
    <property type="term" value="F:kinase activity"/>
    <property type="evidence" value="ECO:0007669"/>
    <property type="project" value="UniProtKB-KW"/>
</dbReference>
<keyword evidence="3" id="KW-1185">Reference proteome</keyword>
<dbReference type="Gene3D" id="3.30.710.10">
    <property type="entry name" value="Potassium Channel Kv1.1, Chain A"/>
    <property type="match status" value="1"/>
</dbReference>
<accession>A0AAJ0MB21</accession>
<name>A0AAJ0MB21_9PEZI</name>
<comment type="caution">
    <text evidence="2">The sequence shown here is derived from an EMBL/GenBank/DDBJ whole genome shotgun (WGS) entry which is preliminary data.</text>
</comment>
<dbReference type="InterPro" id="IPR036296">
    <property type="entry name" value="SKP1-like_dim_sf"/>
</dbReference>
<dbReference type="AlphaFoldDB" id="A0AAJ0MB21"/>
<dbReference type="Pfam" id="PF01466">
    <property type="entry name" value="Skp1"/>
    <property type="match status" value="1"/>
</dbReference>
<evidence type="ECO:0000313" key="2">
    <source>
        <dbReference type="EMBL" id="KAK3346878.1"/>
    </source>
</evidence>
<feature type="domain" description="SKP1 component dimerisation" evidence="1">
    <location>
        <begin position="26"/>
        <end position="71"/>
    </location>
</feature>
<dbReference type="InterPro" id="IPR011333">
    <property type="entry name" value="SKP1/BTB/POZ_sf"/>
</dbReference>
<reference evidence="2" key="2">
    <citation type="submission" date="2023-06" db="EMBL/GenBank/DDBJ databases">
        <authorList>
            <consortium name="Lawrence Berkeley National Laboratory"/>
            <person name="Haridas S."/>
            <person name="Hensen N."/>
            <person name="Bonometti L."/>
            <person name="Westerberg I."/>
            <person name="Brannstrom I.O."/>
            <person name="Guillou S."/>
            <person name="Cros-Aarteil S."/>
            <person name="Calhoun S."/>
            <person name="Kuo A."/>
            <person name="Mondo S."/>
            <person name="Pangilinan J."/>
            <person name="Riley R."/>
            <person name="Labutti K."/>
            <person name="Andreopoulos B."/>
            <person name="Lipzen A."/>
            <person name="Chen C."/>
            <person name="Yanf M."/>
            <person name="Daum C."/>
            <person name="Ng V."/>
            <person name="Clum A."/>
            <person name="Steindorff A."/>
            <person name="Ohm R."/>
            <person name="Martin F."/>
            <person name="Silar P."/>
            <person name="Natvig D."/>
            <person name="Lalanne C."/>
            <person name="Gautier V."/>
            <person name="Ament-Velasquez S.L."/>
            <person name="Kruys A."/>
            <person name="Hutchinson M.I."/>
            <person name="Powell A.J."/>
            <person name="Barry K."/>
            <person name="Miller A.N."/>
            <person name="Grigoriev I.V."/>
            <person name="Debuchy R."/>
            <person name="Gladieux P."/>
            <person name="Thoren M.H."/>
            <person name="Johannesson H."/>
        </authorList>
    </citation>
    <scope>NUCLEOTIDE SEQUENCE</scope>
    <source>
        <strain evidence="2">CBS 955.72</strain>
    </source>
</reference>
<proteinExistence type="predicted"/>
<sequence length="83" mass="9820">MEEPVQVKKDLLFDILSLSSYLAIEDLYQVGCNELGKAIQGKNVDEMREFFKVTNDFEEEEERRIAKEMTWTKTRDLRRSDEA</sequence>
<protein>
    <submittedName>
        <fullName evidence="2">S-phase kinase-associated protein 1A</fullName>
    </submittedName>
</protein>